<dbReference type="OrthoDB" id="6447402at2759"/>
<protein>
    <submittedName>
        <fullName evidence="1">Uncharacterized protein</fullName>
    </submittedName>
</protein>
<dbReference type="AlphaFoldDB" id="A0A8X6FW77"/>
<evidence type="ECO:0000313" key="1">
    <source>
        <dbReference type="EMBL" id="GFQ90850.1"/>
    </source>
</evidence>
<comment type="caution">
    <text evidence="1">The sequence shown here is derived from an EMBL/GenBank/DDBJ whole genome shotgun (WGS) entry which is preliminary data.</text>
</comment>
<dbReference type="EMBL" id="BMAO01003887">
    <property type="protein sequence ID" value="GFQ90850.1"/>
    <property type="molecule type" value="Genomic_DNA"/>
</dbReference>
<evidence type="ECO:0000313" key="2">
    <source>
        <dbReference type="Proteomes" id="UP000887116"/>
    </source>
</evidence>
<keyword evidence="2" id="KW-1185">Reference proteome</keyword>
<dbReference type="Proteomes" id="UP000887116">
    <property type="component" value="Unassembled WGS sequence"/>
</dbReference>
<sequence>MPSDRLFQHLLDVFFPYSYMEASDLHTVLVKDLTPKGHLTKNLFYLIADVFEVLEISIHEAWSAQSGKIRSAVKKSVKLYVWHIMCMCWLEKQIVTDVYDRTLSVIALVRYMSEIIWFTTGKKLYQLNSRILTVFFENCLREDFKNRGGWKRLEKHILSRKYREYHNECAAFCFVMDDIPDDLKRKIRHSFASKSEPPKDVPRERINDLTQQVMSFVGTSLLNEINSPKMNKENLVSKEAEGSSSAKSNVLEDSDLLCDGTISTGANMLEVSDMARSSGKQVNLCVSHLNQLEDKLKGLISIFELLETVS</sequence>
<accession>A0A8X6FW77</accession>
<gene>
    <name evidence="1" type="primary">NCL1_47773</name>
    <name evidence="1" type="ORF">TNCT_593101</name>
</gene>
<reference evidence="1" key="1">
    <citation type="submission" date="2020-07" db="EMBL/GenBank/DDBJ databases">
        <title>Multicomponent nature underlies the extraordinary mechanical properties of spider dragline silk.</title>
        <authorList>
            <person name="Kono N."/>
            <person name="Nakamura H."/>
            <person name="Mori M."/>
            <person name="Yoshida Y."/>
            <person name="Ohtoshi R."/>
            <person name="Malay A.D."/>
            <person name="Moran D.A.P."/>
            <person name="Tomita M."/>
            <person name="Numata K."/>
            <person name="Arakawa K."/>
        </authorList>
    </citation>
    <scope>NUCLEOTIDE SEQUENCE</scope>
</reference>
<organism evidence="1 2">
    <name type="scientific">Trichonephila clavata</name>
    <name type="common">Joro spider</name>
    <name type="synonym">Nephila clavata</name>
    <dbReference type="NCBI Taxonomy" id="2740835"/>
    <lineage>
        <taxon>Eukaryota</taxon>
        <taxon>Metazoa</taxon>
        <taxon>Ecdysozoa</taxon>
        <taxon>Arthropoda</taxon>
        <taxon>Chelicerata</taxon>
        <taxon>Arachnida</taxon>
        <taxon>Araneae</taxon>
        <taxon>Araneomorphae</taxon>
        <taxon>Entelegynae</taxon>
        <taxon>Araneoidea</taxon>
        <taxon>Nephilidae</taxon>
        <taxon>Trichonephila</taxon>
    </lineage>
</organism>
<name>A0A8X6FW77_TRICU</name>
<proteinExistence type="predicted"/>